<dbReference type="RefSeq" id="WP_310120356.1">
    <property type="nucleotide sequence ID" value="NZ_JAVDQV010000006.1"/>
</dbReference>
<protein>
    <submittedName>
        <fullName evidence="2">Uncharacterized protein</fullName>
    </submittedName>
</protein>
<dbReference type="Proteomes" id="UP001264340">
    <property type="component" value="Unassembled WGS sequence"/>
</dbReference>
<feature type="region of interest" description="Disordered" evidence="1">
    <location>
        <begin position="47"/>
        <end position="67"/>
    </location>
</feature>
<organism evidence="2 3">
    <name type="scientific">Paraburkholderia terricola</name>
    <dbReference type="NCBI Taxonomy" id="169427"/>
    <lineage>
        <taxon>Bacteria</taxon>
        <taxon>Pseudomonadati</taxon>
        <taxon>Pseudomonadota</taxon>
        <taxon>Betaproteobacteria</taxon>
        <taxon>Burkholderiales</taxon>
        <taxon>Burkholderiaceae</taxon>
        <taxon>Paraburkholderia</taxon>
    </lineage>
</organism>
<gene>
    <name evidence="2" type="ORF">J2804_002406</name>
</gene>
<accession>A0ABU1LQG5</accession>
<evidence type="ECO:0000256" key="1">
    <source>
        <dbReference type="SAM" id="MobiDB-lite"/>
    </source>
</evidence>
<reference evidence="2 3" key="1">
    <citation type="submission" date="2023-07" db="EMBL/GenBank/DDBJ databases">
        <title>Sorghum-associated microbial communities from plants grown in Nebraska, USA.</title>
        <authorList>
            <person name="Schachtman D."/>
        </authorList>
    </citation>
    <scope>NUCLEOTIDE SEQUENCE [LARGE SCALE GENOMIC DNA]</scope>
    <source>
        <strain evidence="2 3">DS1316</strain>
    </source>
</reference>
<sequence length="141" mass="15122">MMLTDEEIARLQAVAPFLRSEAAEALKSSGRHEVTLELEAHLQPGLRIRAPQTAQTPGSARDRDAAPPYPLDLFVGLPLNEPRALANGGDAARERGVAHFGATFLPRLVSAIQTMTPDEIDLTAGVQSKPGTLSVMLDDEQ</sequence>
<evidence type="ECO:0000313" key="2">
    <source>
        <dbReference type="EMBL" id="MDR6409002.1"/>
    </source>
</evidence>
<evidence type="ECO:0000313" key="3">
    <source>
        <dbReference type="Proteomes" id="UP001264340"/>
    </source>
</evidence>
<comment type="caution">
    <text evidence="2">The sequence shown here is derived from an EMBL/GenBank/DDBJ whole genome shotgun (WGS) entry which is preliminary data.</text>
</comment>
<proteinExistence type="predicted"/>
<name>A0ABU1LQG5_9BURK</name>
<dbReference type="EMBL" id="JAVDRP010000004">
    <property type="protein sequence ID" value="MDR6409002.1"/>
    <property type="molecule type" value="Genomic_DNA"/>
</dbReference>
<keyword evidence="3" id="KW-1185">Reference proteome</keyword>